<evidence type="ECO:0000259" key="8">
    <source>
        <dbReference type="Pfam" id="PF16822"/>
    </source>
</evidence>
<evidence type="ECO:0000256" key="1">
    <source>
        <dbReference type="ARBA" id="ARBA00004418"/>
    </source>
</evidence>
<evidence type="ECO:0000313" key="10">
    <source>
        <dbReference type="Proteomes" id="UP001595445"/>
    </source>
</evidence>
<evidence type="ECO:0000256" key="2">
    <source>
        <dbReference type="ARBA" id="ARBA00005182"/>
    </source>
</evidence>
<evidence type="ECO:0000256" key="7">
    <source>
        <dbReference type="SAM" id="SignalP"/>
    </source>
</evidence>
<dbReference type="CDD" id="cd14441">
    <property type="entry name" value="AlgX_N"/>
    <property type="match status" value="1"/>
</dbReference>
<keyword evidence="4 7" id="KW-0732">Signal</keyword>
<comment type="pathway">
    <text evidence="2">Glycan biosynthesis; alginate biosynthesis.</text>
</comment>
<comment type="subcellular location">
    <subcellularLocation>
        <location evidence="1">Periplasm</location>
    </subcellularLocation>
</comment>
<evidence type="ECO:0000313" key="9">
    <source>
        <dbReference type="EMBL" id="MFC3084588.1"/>
    </source>
</evidence>
<protein>
    <submittedName>
        <fullName evidence="9">Alginate O-acetyltransferase</fullName>
    </submittedName>
</protein>
<comment type="caution">
    <text evidence="9">The sequence shown here is derived from an EMBL/GenBank/DDBJ whole genome shotgun (WGS) entry which is preliminary data.</text>
</comment>
<proteinExistence type="predicted"/>
<keyword evidence="3" id="KW-0808">Transferase</keyword>
<dbReference type="RefSeq" id="WP_197642283.1">
    <property type="nucleotide sequence ID" value="NZ_JAEACP010000004.1"/>
</dbReference>
<dbReference type="InterPro" id="IPR034655">
    <property type="entry name" value="AlgX_N"/>
</dbReference>
<evidence type="ECO:0000256" key="3">
    <source>
        <dbReference type="ARBA" id="ARBA00022679"/>
    </source>
</evidence>
<accession>A0ABV7DNL0</accession>
<keyword evidence="6" id="KW-0016">Alginate biosynthesis</keyword>
<evidence type="ECO:0000256" key="6">
    <source>
        <dbReference type="ARBA" id="ARBA00022841"/>
    </source>
</evidence>
<feature type="signal peptide" evidence="7">
    <location>
        <begin position="1"/>
        <end position="19"/>
    </location>
</feature>
<dbReference type="Pfam" id="PF16822">
    <property type="entry name" value="ALGX"/>
    <property type="match status" value="1"/>
</dbReference>
<evidence type="ECO:0000256" key="5">
    <source>
        <dbReference type="ARBA" id="ARBA00022764"/>
    </source>
</evidence>
<dbReference type="InterPro" id="IPR031811">
    <property type="entry name" value="ALGX/ALGJ_SGNH-like"/>
</dbReference>
<dbReference type="EMBL" id="JBHRSM010000001">
    <property type="protein sequence ID" value="MFC3084588.1"/>
    <property type="molecule type" value="Genomic_DNA"/>
</dbReference>
<reference evidence="10" key="1">
    <citation type="journal article" date="2019" name="Int. J. Syst. Evol. Microbiol.">
        <title>The Global Catalogue of Microorganisms (GCM) 10K type strain sequencing project: providing services to taxonomists for standard genome sequencing and annotation.</title>
        <authorList>
            <consortium name="The Broad Institute Genomics Platform"/>
            <consortium name="The Broad Institute Genome Sequencing Center for Infectious Disease"/>
            <person name="Wu L."/>
            <person name="Ma J."/>
        </authorList>
    </citation>
    <scope>NUCLEOTIDE SEQUENCE [LARGE SCALE GENOMIC DNA]</scope>
    <source>
        <strain evidence="10">KCTC 62102</strain>
    </source>
</reference>
<sequence length="455" mass="48681">MMRAALALSAILLPGAALAQPSQFQCSRTQYAPTASIEGKDGVFYRVQSDLRLQHPMDDIVVGQLAHLSRVLAEQGTTLIFVNVPTKGQAMPAYLPPEAAAYGYDAGMMQANYRDVIDRLTAAGVAAPDLMTAMLGAGPDEKVFFQADFHWTPAGARLAARAIGEMIRNHPAYADVAPVAFTSQEGPVEVAFSGLRRELQTFCKDTLPPVEATTWITTRAAEEVNDASDIFVDAGGGESAPAEEGALDIFGTGEAEASLALVGTSFSDSSVNNFAGFLSEYAGIETVNYAITGGNQFGAMTSYLTSREFAEDRPTFLVWENPIYNSLAQFGPVPMDELIAAAGPACDIETGAEPEGPDALAARFEPGQLKPADAFLFDLGGEGSRVATVTLESADGINRSVRIERGDRLRATGRFFLRLEPYWRPDLTRVAVTFDRPLRETSALTLCPTPKGDDS</sequence>
<evidence type="ECO:0000256" key="4">
    <source>
        <dbReference type="ARBA" id="ARBA00022729"/>
    </source>
</evidence>
<gene>
    <name evidence="9" type="ORF">ACFOD6_00875</name>
</gene>
<feature type="chain" id="PRO_5046201722" evidence="7">
    <location>
        <begin position="20"/>
        <end position="455"/>
    </location>
</feature>
<organism evidence="9 10">
    <name type="scientific">Tabrizicola soli</name>
    <dbReference type="NCBI Taxonomy" id="2185115"/>
    <lineage>
        <taxon>Bacteria</taxon>
        <taxon>Pseudomonadati</taxon>
        <taxon>Pseudomonadota</taxon>
        <taxon>Alphaproteobacteria</taxon>
        <taxon>Rhodobacterales</taxon>
        <taxon>Paracoccaceae</taxon>
        <taxon>Tabrizicola</taxon>
    </lineage>
</organism>
<keyword evidence="5" id="KW-0574">Periplasm</keyword>
<dbReference type="Proteomes" id="UP001595445">
    <property type="component" value="Unassembled WGS sequence"/>
</dbReference>
<name>A0ABV7DNL0_9RHOB</name>
<keyword evidence="10" id="KW-1185">Reference proteome</keyword>
<feature type="domain" description="AlgX/AlgJ SGNH hydrolase-like" evidence="8">
    <location>
        <begin position="38"/>
        <end position="322"/>
    </location>
</feature>